<sequence>MKTILYATDYSENSAPALQFAYRISKVLNARLLAIHVFDYPTILQTEVQEPFPHLEEDAFKAHTRRLKDFCRSHLGEGAKVEIEALEHKNVREAIAGKALEEGASLLVVGMKGGSALRELLMGNTTKKLIEEAPCPVLSIPGDASFNGLETIVYATDFEEEDIAVLRELAPVAAAFQARIRAVHIASDKEYANLQRREWFQEALKKELPEAKITFEQEVSEHAFEALRVYLGDHNADLVVMLERKRKGFLEPIFHRDRVKKMESYGRIPLMAFHEKNFQ</sequence>
<protein>
    <submittedName>
        <fullName evidence="3">Universal stress protein</fullName>
    </submittedName>
</protein>
<dbReference type="PANTHER" id="PTHR46268">
    <property type="entry name" value="STRESS RESPONSE PROTEIN NHAX"/>
    <property type="match status" value="1"/>
</dbReference>
<reference evidence="3 4" key="1">
    <citation type="submission" date="2022-06" db="EMBL/GenBank/DDBJ databases">
        <authorList>
            <person name="Xuan X."/>
        </authorList>
    </citation>
    <scope>NUCLEOTIDE SEQUENCE [LARGE SCALE GENOMIC DNA]</scope>
    <source>
        <strain evidence="3 4">2V75</strain>
    </source>
</reference>
<dbReference type="InterPro" id="IPR006015">
    <property type="entry name" value="Universal_stress_UspA"/>
</dbReference>
<dbReference type="SUPFAM" id="SSF52402">
    <property type="entry name" value="Adenine nucleotide alpha hydrolases-like"/>
    <property type="match status" value="2"/>
</dbReference>
<evidence type="ECO:0000259" key="2">
    <source>
        <dbReference type="Pfam" id="PF00582"/>
    </source>
</evidence>
<feature type="domain" description="UspA" evidence="2">
    <location>
        <begin position="1"/>
        <end position="140"/>
    </location>
</feature>
<evidence type="ECO:0000256" key="1">
    <source>
        <dbReference type="ARBA" id="ARBA00008791"/>
    </source>
</evidence>
<dbReference type="CDD" id="cd00293">
    <property type="entry name" value="USP-like"/>
    <property type="match status" value="2"/>
</dbReference>
<evidence type="ECO:0000313" key="3">
    <source>
        <dbReference type="EMBL" id="MCO5723283.1"/>
    </source>
</evidence>
<evidence type="ECO:0000313" key="4">
    <source>
        <dbReference type="Proteomes" id="UP001206312"/>
    </source>
</evidence>
<name>A0ABT1AVQ2_9FLAO</name>
<comment type="similarity">
    <text evidence="1">Belongs to the universal stress protein A family.</text>
</comment>
<dbReference type="InterPro" id="IPR006016">
    <property type="entry name" value="UspA"/>
</dbReference>
<dbReference type="RefSeq" id="WP_252739665.1">
    <property type="nucleotide sequence ID" value="NZ_JAMXIB010000001.1"/>
</dbReference>
<organism evidence="3 4">
    <name type="scientific">Robiginitalea marina</name>
    <dbReference type="NCBI Taxonomy" id="2954105"/>
    <lineage>
        <taxon>Bacteria</taxon>
        <taxon>Pseudomonadati</taxon>
        <taxon>Bacteroidota</taxon>
        <taxon>Flavobacteriia</taxon>
        <taxon>Flavobacteriales</taxon>
        <taxon>Flavobacteriaceae</taxon>
        <taxon>Robiginitalea</taxon>
    </lineage>
</organism>
<feature type="domain" description="UspA" evidence="2">
    <location>
        <begin position="150"/>
        <end position="251"/>
    </location>
</feature>
<dbReference type="PRINTS" id="PR01438">
    <property type="entry name" value="UNVRSLSTRESS"/>
</dbReference>
<keyword evidence="4" id="KW-1185">Reference proteome</keyword>
<dbReference type="EMBL" id="JAMXIB010000001">
    <property type="protein sequence ID" value="MCO5723283.1"/>
    <property type="molecule type" value="Genomic_DNA"/>
</dbReference>
<comment type="caution">
    <text evidence="3">The sequence shown here is derived from an EMBL/GenBank/DDBJ whole genome shotgun (WGS) entry which is preliminary data.</text>
</comment>
<dbReference type="Gene3D" id="3.40.50.12370">
    <property type="match status" value="1"/>
</dbReference>
<proteinExistence type="inferred from homology"/>
<dbReference type="PANTHER" id="PTHR46268:SF6">
    <property type="entry name" value="UNIVERSAL STRESS PROTEIN UP12"/>
    <property type="match status" value="1"/>
</dbReference>
<gene>
    <name evidence="3" type="ORF">NG653_00345</name>
</gene>
<dbReference type="Pfam" id="PF00582">
    <property type="entry name" value="Usp"/>
    <property type="match status" value="2"/>
</dbReference>
<dbReference type="Proteomes" id="UP001206312">
    <property type="component" value="Unassembled WGS sequence"/>
</dbReference>
<accession>A0ABT1AVQ2</accession>